<dbReference type="AlphaFoldDB" id="A0A6B0U0D1"/>
<dbReference type="EMBL" id="GIFC01000574">
    <property type="protein sequence ID" value="MXU82657.1"/>
    <property type="molecule type" value="Transcribed_RNA"/>
</dbReference>
<reference evidence="1" key="1">
    <citation type="submission" date="2019-12" db="EMBL/GenBank/DDBJ databases">
        <title>An insight into the sialome of adult female Ixodes ricinus ticks feeding for 6 days.</title>
        <authorList>
            <person name="Perner J."/>
            <person name="Ribeiro J.M.C."/>
        </authorList>
    </citation>
    <scope>NUCLEOTIDE SEQUENCE</scope>
    <source>
        <strain evidence="1">Semi-engorged</strain>
        <tissue evidence="1">Salivary glands</tissue>
    </source>
</reference>
<organism evidence="1">
    <name type="scientific">Ixodes ricinus</name>
    <name type="common">Common tick</name>
    <name type="synonym">Acarus ricinus</name>
    <dbReference type="NCBI Taxonomy" id="34613"/>
    <lineage>
        <taxon>Eukaryota</taxon>
        <taxon>Metazoa</taxon>
        <taxon>Ecdysozoa</taxon>
        <taxon>Arthropoda</taxon>
        <taxon>Chelicerata</taxon>
        <taxon>Arachnida</taxon>
        <taxon>Acari</taxon>
        <taxon>Parasitiformes</taxon>
        <taxon>Ixodida</taxon>
        <taxon>Ixodoidea</taxon>
        <taxon>Ixodidae</taxon>
        <taxon>Ixodinae</taxon>
        <taxon>Ixodes</taxon>
    </lineage>
</organism>
<sequence length="70" mass="7323">MLGMSSSSPKTYTPGASVTCLMSSAAAAPLAVLAKSRYCSSCDDCIGAVGLLLSDMACHRRVQEDYSVMR</sequence>
<name>A0A6B0U0D1_IXORI</name>
<accession>A0A6B0U0D1</accession>
<proteinExistence type="predicted"/>
<protein>
    <submittedName>
        <fullName evidence="1">Putative secreted protein</fullName>
    </submittedName>
</protein>
<evidence type="ECO:0000313" key="1">
    <source>
        <dbReference type="EMBL" id="MXU82657.1"/>
    </source>
</evidence>